<dbReference type="InParanoid" id="A0A0H2RIV5"/>
<evidence type="ECO:0000256" key="1">
    <source>
        <dbReference type="SAM" id="Phobius"/>
    </source>
</evidence>
<protein>
    <submittedName>
        <fullName evidence="4">Glycoside hydrolase family 92 protein</fullName>
    </submittedName>
</protein>
<keyword evidence="1" id="KW-1133">Transmembrane helix</keyword>
<dbReference type="OrthoDB" id="449263at2759"/>
<dbReference type="Gene3D" id="1.20.1050.60">
    <property type="entry name" value="alpha-1,2-mannosidase"/>
    <property type="match status" value="1"/>
</dbReference>
<proteinExistence type="predicted"/>
<dbReference type="GO" id="GO:0005829">
    <property type="term" value="C:cytosol"/>
    <property type="evidence" value="ECO:0007669"/>
    <property type="project" value="TreeGrafter"/>
</dbReference>
<dbReference type="InterPro" id="IPR041371">
    <property type="entry name" value="GH92_N"/>
</dbReference>
<dbReference type="Proteomes" id="UP000053477">
    <property type="component" value="Unassembled WGS sequence"/>
</dbReference>
<feature type="domain" description="Glycosyl hydrolase family 92" evidence="2">
    <location>
        <begin position="334"/>
        <end position="826"/>
    </location>
</feature>
<sequence>MQPTNRLQHVTAALVLLGLSYSVWFYVAIYRLPERSISRQEAPPVVIGDLSDLVNVFIGTNGGGHVFPGATVPHGMVKAGMDTDSPGNHAGYDADPKYSVMGFSQLHEDGTGGDIPLSNFKLFPLRDCESFDECPTRRYRRKVPRSLRTNSTGPREFHGALPDDIGSPGYFATNLSTDIRVELTATRRTALHRYTFPPKPEANETDWRPRLIVDLTNDGKESGTNAHVNIDPSVGRVSGYATFESSFGAGWYKAHVCTDFRSASAPQALLTPSEYGTYISSEVHRDAVTFEKSRITWGEHGALLTFENEHSENSSQQPTTILARVGVSFMSETQACQNAEEEIPDFDFERVRGAARSQWNELLGRFQIGADEGERDMAILFYSSLYRSHIVPADYSGENPLWDSPQGTPYYDSLYCNWDTYRTLFPLMSLHDPFTYARIVQSFIDIQKHEGWLPECRSATLQQHVQGGSNGDPILAELYIKYKDHLREFNISADELYHALVQDAEVDSPDFDIVGRQANIWKKYGFIPVGLHSIHGLDSRQVSRTLEYAFDDFTISQVAKGVGKLWDGELYSNRSKGYELVWNPNTTIQDDDFVDIEGIKGFFQPRQADGKFRKTDPRHCTVHDPAHSTCYLDGGDTTGFYEGGPIVYSQYVPHDTARLIELQGGVDAFIRRLDFIFENDYFDSTNEPSQQIPFMYHYANRPALSTERSRQSISTSYNTSVFGLPGNDDAGAMGSYVAYSLLGMYPLPATRQTLISSPYFPSFAIYNPFFDTTTSFIAHGFEGNPLDGHGKVYVKNITIDGKPWHSNCYVEWEVFETGATVELELTDDRTIACGVDDKALPPSLSTGGYD</sequence>
<accession>A0A0H2RIV5</accession>
<dbReference type="PANTHER" id="PTHR12143:SF43">
    <property type="entry name" value="PUTATIVE-RELATED"/>
    <property type="match status" value="1"/>
</dbReference>
<dbReference type="Gene3D" id="1.20.1610.10">
    <property type="entry name" value="alpha-1,2-mannosidases domains"/>
    <property type="match status" value="1"/>
</dbReference>
<gene>
    <name evidence="4" type="ORF">SCHPADRAFT_974026</name>
</gene>
<dbReference type="InterPro" id="IPR012939">
    <property type="entry name" value="Glyco_hydro_92"/>
</dbReference>
<dbReference type="InterPro" id="IPR008928">
    <property type="entry name" value="6-hairpin_glycosidase_sf"/>
</dbReference>
<evidence type="ECO:0000313" key="5">
    <source>
        <dbReference type="Proteomes" id="UP000053477"/>
    </source>
</evidence>
<dbReference type="GO" id="GO:0000224">
    <property type="term" value="F:peptide-N4-(N-acetyl-beta-glucosaminyl)asparagine amidase activity"/>
    <property type="evidence" value="ECO:0007669"/>
    <property type="project" value="TreeGrafter"/>
</dbReference>
<evidence type="ECO:0000259" key="3">
    <source>
        <dbReference type="Pfam" id="PF17678"/>
    </source>
</evidence>
<dbReference type="Gene3D" id="3.30.2080.10">
    <property type="entry name" value="GH92 mannosidase domain"/>
    <property type="match status" value="1"/>
</dbReference>
<dbReference type="GO" id="GO:0006516">
    <property type="term" value="P:glycoprotein catabolic process"/>
    <property type="evidence" value="ECO:0007669"/>
    <property type="project" value="TreeGrafter"/>
</dbReference>
<dbReference type="GO" id="GO:0005975">
    <property type="term" value="P:carbohydrate metabolic process"/>
    <property type="evidence" value="ECO:0007669"/>
    <property type="project" value="InterPro"/>
</dbReference>
<keyword evidence="1" id="KW-0812">Transmembrane</keyword>
<dbReference type="SUPFAM" id="SSF48208">
    <property type="entry name" value="Six-hairpin glycosidases"/>
    <property type="match status" value="1"/>
</dbReference>
<dbReference type="STRING" id="27342.A0A0H2RIV5"/>
<organism evidence="4 5">
    <name type="scientific">Schizopora paradoxa</name>
    <dbReference type="NCBI Taxonomy" id="27342"/>
    <lineage>
        <taxon>Eukaryota</taxon>
        <taxon>Fungi</taxon>
        <taxon>Dikarya</taxon>
        <taxon>Basidiomycota</taxon>
        <taxon>Agaricomycotina</taxon>
        <taxon>Agaricomycetes</taxon>
        <taxon>Hymenochaetales</taxon>
        <taxon>Schizoporaceae</taxon>
        <taxon>Schizopora</taxon>
    </lineage>
</organism>
<name>A0A0H2RIV5_9AGAM</name>
<dbReference type="AlphaFoldDB" id="A0A0H2RIV5"/>
<dbReference type="InterPro" id="IPR050883">
    <property type="entry name" value="PNGase"/>
</dbReference>
<feature type="transmembrane region" description="Helical" evidence="1">
    <location>
        <begin position="12"/>
        <end position="32"/>
    </location>
</feature>
<feature type="domain" description="Glycosyl hydrolase family 92 N-terminal" evidence="3">
    <location>
        <begin position="53"/>
        <end position="328"/>
    </location>
</feature>
<keyword evidence="5" id="KW-1185">Reference proteome</keyword>
<dbReference type="InterPro" id="IPR014718">
    <property type="entry name" value="GH-type_carb-bd"/>
</dbReference>
<keyword evidence="4" id="KW-0378">Hydrolase</keyword>
<keyword evidence="1" id="KW-0472">Membrane</keyword>
<dbReference type="PANTHER" id="PTHR12143">
    <property type="entry name" value="PEPTIDE N-GLYCANASE PNGASE -RELATED"/>
    <property type="match status" value="1"/>
</dbReference>
<reference evidence="4 5" key="1">
    <citation type="submission" date="2015-04" db="EMBL/GenBank/DDBJ databases">
        <title>Complete genome sequence of Schizopora paradoxa KUC8140, a cosmopolitan wood degrader in East Asia.</title>
        <authorList>
            <consortium name="DOE Joint Genome Institute"/>
            <person name="Min B."/>
            <person name="Park H."/>
            <person name="Jang Y."/>
            <person name="Kim J.-J."/>
            <person name="Kim K.H."/>
            <person name="Pangilinan J."/>
            <person name="Lipzen A."/>
            <person name="Riley R."/>
            <person name="Grigoriev I.V."/>
            <person name="Spatafora J.W."/>
            <person name="Choi I.-G."/>
        </authorList>
    </citation>
    <scope>NUCLEOTIDE SEQUENCE [LARGE SCALE GENOMIC DNA]</scope>
    <source>
        <strain evidence="4 5">KUC8140</strain>
    </source>
</reference>
<dbReference type="GO" id="GO:0005634">
    <property type="term" value="C:nucleus"/>
    <property type="evidence" value="ECO:0007669"/>
    <property type="project" value="TreeGrafter"/>
</dbReference>
<dbReference type="NCBIfam" id="TIGR01180">
    <property type="entry name" value="aman2_put"/>
    <property type="match status" value="1"/>
</dbReference>
<dbReference type="Gene3D" id="2.70.98.10">
    <property type="match status" value="1"/>
</dbReference>
<dbReference type="Pfam" id="PF17678">
    <property type="entry name" value="Glyco_hydro_92N"/>
    <property type="match status" value="1"/>
</dbReference>
<dbReference type="GO" id="GO:0030246">
    <property type="term" value="F:carbohydrate binding"/>
    <property type="evidence" value="ECO:0007669"/>
    <property type="project" value="InterPro"/>
</dbReference>
<evidence type="ECO:0000259" key="2">
    <source>
        <dbReference type="Pfam" id="PF07971"/>
    </source>
</evidence>
<dbReference type="Pfam" id="PF07971">
    <property type="entry name" value="Glyco_hydro_92"/>
    <property type="match status" value="1"/>
</dbReference>
<evidence type="ECO:0000313" key="4">
    <source>
        <dbReference type="EMBL" id="KLO11779.1"/>
    </source>
</evidence>
<dbReference type="EMBL" id="KQ085992">
    <property type="protein sequence ID" value="KLO11779.1"/>
    <property type="molecule type" value="Genomic_DNA"/>
</dbReference>
<dbReference type="InterPro" id="IPR005887">
    <property type="entry name" value="GH92_a_mannosidase_put"/>
</dbReference>